<evidence type="ECO:0000259" key="2">
    <source>
        <dbReference type="Pfam" id="PF05232"/>
    </source>
</evidence>
<feature type="transmembrane region" description="Helical" evidence="1">
    <location>
        <begin position="43"/>
        <end position="63"/>
    </location>
</feature>
<proteinExistence type="predicted"/>
<keyword evidence="1" id="KW-1133">Transmembrane helix</keyword>
<keyword evidence="4" id="KW-1185">Reference proteome</keyword>
<reference evidence="4" key="1">
    <citation type="submission" date="2016-10" db="EMBL/GenBank/DDBJ databases">
        <authorList>
            <person name="Varghese N."/>
            <person name="Submissions S."/>
        </authorList>
    </citation>
    <scope>NUCLEOTIDE SEQUENCE [LARGE SCALE GENOMIC DNA]</scope>
    <source>
        <strain evidence="4">CGMCC 1.1761</strain>
    </source>
</reference>
<dbReference type="InterPro" id="IPR058208">
    <property type="entry name" value="PACE"/>
</dbReference>
<feature type="transmembrane region" description="Helical" evidence="1">
    <location>
        <begin position="84"/>
        <end position="107"/>
    </location>
</feature>
<feature type="transmembrane region" description="Helical" evidence="1">
    <location>
        <begin position="113"/>
        <end position="135"/>
    </location>
</feature>
<protein>
    <submittedName>
        <fullName evidence="3">Uncharacterized membrane protein</fullName>
    </submittedName>
</protein>
<sequence>MKGKTVMRGTADRIRHVVSFEIIALSLITPLGAWVFGVPMFDMGAIGAGAALIAASWNYVFNLGFDHALARLRGSVRKTLGLRVVHALLFEAGLVLVLVPFVAWYLGVGLVEAFLMDLALTVFFLVYAFAFNWAYDALFPLPEARHPAIAGQR</sequence>
<evidence type="ECO:0000256" key="1">
    <source>
        <dbReference type="SAM" id="Phobius"/>
    </source>
</evidence>
<name>A0A1G4RK95_9HYPH</name>
<evidence type="ECO:0000313" key="3">
    <source>
        <dbReference type="EMBL" id="SCW57248.1"/>
    </source>
</evidence>
<dbReference type="InterPro" id="IPR007896">
    <property type="entry name" value="BTP_bacteria"/>
</dbReference>
<organism evidence="3 4">
    <name type="scientific">Ancylobacter rudongensis</name>
    <dbReference type="NCBI Taxonomy" id="177413"/>
    <lineage>
        <taxon>Bacteria</taxon>
        <taxon>Pseudomonadati</taxon>
        <taxon>Pseudomonadota</taxon>
        <taxon>Alphaproteobacteria</taxon>
        <taxon>Hyphomicrobiales</taxon>
        <taxon>Xanthobacteraceae</taxon>
        <taxon>Ancylobacter</taxon>
    </lineage>
</organism>
<feature type="domain" description="Chlorhexidine efflux transporter" evidence="2">
    <location>
        <begin position="8"/>
        <end position="71"/>
    </location>
</feature>
<accession>A0A1G4RK95</accession>
<evidence type="ECO:0000313" key="4">
    <source>
        <dbReference type="Proteomes" id="UP000198889"/>
    </source>
</evidence>
<dbReference type="Pfam" id="PF05232">
    <property type="entry name" value="BTP"/>
    <property type="match status" value="2"/>
</dbReference>
<dbReference type="Proteomes" id="UP000198889">
    <property type="component" value="Unassembled WGS sequence"/>
</dbReference>
<keyword evidence="1" id="KW-0812">Transmembrane</keyword>
<dbReference type="NCBIfam" id="NF033664">
    <property type="entry name" value="PACE_transport"/>
    <property type="match status" value="1"/>
</dbReference>
<keyword evidence="1" id="KW-0472">Membrane</keyword>
<dbReference type="EMBL" id="FMTP01000002">
    <property type="protein sequence ID" value="SCW57248.1"/>
    <property type="molecule type" value="Genomic_DNA"/>
</dbReference>
<gene>
    <name evidence="3" type="ORF">SAMN05660859_1712</name>
</gene>
<feature type="transmembrane region" description="Helical" evidence="1">
    <location>
        <begin position="20"/>
        <end position="37"/>
    </location>
</feature>
<dbReference type="STRING" id="177413.SAMN05660859_1712"/>
<dbReference type="AlphaFoldDB" id="A0A1G4RK95"/>
<feature type="domain" description="Chlorhexidine efflux transporter" evidence="2">
    <location>
        <begin position="78"/>
        <end position="140"/>
    </location>
</feature>